<dbReference type="Proteomes" id="UP001153269">
    <property type="component" value="Unassembled WGS sequence"/>
</dbReference>
<name>A0A9N7VI05_PLEPL</name>
<sequence>MGTHSLEVNTGPLLIVPVSAMRNTMSHFTVHADRLTGPVFWKMWQAGYPERLIKQRVDLRFMQSPPYSDLSLHGPTGMKGARAADRRQSRVTIWGSHVPSGLTFT</sequence>
<protein>
    <submittedName>
        <fullName evidence="1">Uncharacterized protein</fullName>
    </submittedName>
</protein>
<comment type="caution">
    <text evidence="1">The sequence shown here is derived from an EMBL/GenBank/DDBJ whole genome shotgun (WGS) entry which is preliminary data.</text>
</comment>
<reference evidence="1" key="1">
    <citation type="submission" date="2020-03" db="EMBL/GenBank/DDBJ databases">
        <authorList>
            <person name="Weist P."/>
        </authorList>
    </citation>
    <scope>NUCLEOTIDE SEQUENCE</scope>
</reference>
<dbReference type="AlphaFoldDB" id="A0A9N7VI05"/>
<evidence type="ECO:0000313" key="2">
    <source>
        <dbReference type="Proteomes" id="UP001153269"/>
    </source>
</evidence>
<keyword evidence="2" id="KW-1185">Reference proteome</keyword>
<dbReference type="EMBL" id="CADEAL010004024">
    <property type="protein sequence ID" value="CAB1449648.1"/>
    <property type="molecule type" value="Genomic_DNA"/>
</dbReference>
<gene>
    <name evidence="1" type="ORF">PLEPLA_LOCUS37333</name>
</gene>
<accession>A0A9N7VI05</accession>
<proteinExistence type="predicted"/>
<evidence type="ECO:0000313" key="1">
    <source>
        <dbReference type="EMBL" id="CAB1449648.1"/>
    </source>
</evidence>
<organism evidence="1 2">
    <name type="scientific">Pleuronectes platessa</name>
    <name type="common">European plaice</name>
    <dbReference type="NCBI Taxonomy" id="8262"/>
    <lineage>
        <taxon>Eukaryota</taxon>
        <taxon>Metazoa</taxon>
        <taxon>Chordata</taxon>
        <taxon>Craniata</taxon>
        <taxon>Vertebrata</taxon>
        <taxon>Euteleostomi</taxon>
        <taxon>Actinopterygii</taxon>
        <taxon>Neopterygii</taxon>
        <taxon>Teleostei</taxon>
        <taxon>Neoteleostei</taxon>
        <taxon>Acanthomorphata</taxon>
        <taxon>Carangaria</taxon>
        <taxon>Pleuronectiformes</taxon>
        <taxon>Pleuronectoidei</taxon>
        <taxon>Pleuronectidae</taxon>
        <taxon>Pleuronectes</taxon>
    </lineage>
</organism>